<dbReference type="EMBL" id="JAGTXO010000038">
    <property type="protein sequence ID" value="KAG8459686.1"/>
    <property type="molecule type" value="Genomic_DNA"/>
</dbReference>
<dbReference type="InterPro" id="IPR029052">
    <property type="entry name" value="Metallo-depent_PP-like"/>
</dbReference>
<reference evidence="4" key="1">
    <citation type="submission" date="2021-05" db="EMBL/GenBank/DDBJ databases">
        <title>The genome of the haptophyte Pavlova lutheri (Diacronema luteri, Pavlovales) - a model for lipid biosynthesis in eukaryotic algae.</title>
        <authorList>
            <person name="Hulatt C.J."/>
            <person name="Posewitz M.C."/>
        </authorList>
    </citation>
    <scope>NUCLEOTIDE SEQUENCE</scope>
    <source>
        <strain evidence="4">NIVA-4/92</strain>
    </source>
</reference>
<feature type="compositionally biased region" description="Low complexity" evidence="1">
    <location>
        <begin position="467"/>
        <end position="486"/>
    </location>
</feature>
<feature type="chain" id="PRO_5035175851" description="Calcineurin-like phosphoesterase domain-containing protein" evidence="2">
    <location>
        <begin position="27"/>
        <end position="536"/>
    </location>
</feature>
<feature type="region of interest" description="Disordered" evidence="1">
    <location>
        <begin position="39"/>
        <end position="62"/>
    </location>
</feature>
<dbReference type="Pfam" id="PF00149">
    <property type="entry name" value="Metallophos"/>
    <property type="match status" value="1"/>
</dbReference>
<evidence type="ECO:0000256" key="1">
    <source>
        <dbReference type="SAM" id="MobiDB-lite"/>
    </source>
</evidence>
<comment type="caution">
    <text evidence="4">The sequence shown here is derived from an EMBL/GenBank/DDBJ whole genome shotgun (WGS) entry which is preliminary data.</text>
</comment>
<dbReference type="PANTHER" id="PTHR35769">
    <property type="entry name" value="CALCINEURIN-LIKE METALLO-PHOSPHOESTERASE SUPERFAMILY PROTEIN"/>
    <property type="match status" value="1"/>
</dbReference>
<accession>A0A8J5X345</accession>
<feature type="region of interest" description="Disordered" evidence="1">
    <location>
        <begin position="438"/>
        <end position="536"/>
    </location>
</feature>
<sequence length="536" mass="55792">MAPRTFTLLLLGWLGWLCCSSARAAAARLGVPRAVEARAPPRAQPAASTAPAPFAAGGGARSAPPERLRVAIVGDVHGQWDEGDASALRELRPPVDLCLFVGDFGDEDVVTVESCARSELPFPAASVFGNHDAWFSLDKRKRRPKKAARDYDGQTALDAQRRLFAPRNLEYERRELPELGLTVVGGRPYSIGGPIWPPFYVEQYGLASQIESADRIGRVATNAQARDLVFLAHNGPAGLGAARDDICGRDWPHRVGAHAGQSGGDWGDRDLADGIRMARKAGKRVPLVAFGHLHRRLIGGGLRQMVRVDDDAGTVFLNAAQVPRWRGPGVEPLGYDAAEAAAGLASAGDGADEHVDGAVGVREPAIERKQHWFAIVEMAAGNATPSGAGADGAAGAGGGDEGLHVERVDACWLESDGTIAAQELWYCRQAHAQKNARAATTQAHAAKQSADAAGARRARAAPRRSAARAAPAARGAPGAGAKQPKQLGALEPADTRAARAPPRARAQAPAPAAPAAAAASARSGGTSPAGADQPAD</sequence>
<proteinExistence type="predicted"/>
<name>A0A8J5X345_DIALT</name>
<dbReference type="OrthoDB" id="3664at2759"/>
<evidence type="ECO:0000313" key="4">
    <source>
        <dbReference type="EMBL" id="KAG8459686.1"/>
    </source>
</evidence>
<evidence type="ECO:0000256" key="2">
    <source>
        <dbReference type="SAM" id="SignalP"/>
    </source>
</evidence>
<dbReference type="NCBIfam" id="TIGR04168">
    <property type="entry name" value="TIGR04168 family protein"/>
    <property type="match status" value="1"/>
</dbReference>
<dbReference type="PANTHER" id="PTHR35769:SF2">
    <property type="entry name" value="CALCINEURIN-LIKE METALLO-PHOSPHOESTERASE SUPERFAMILY PROTEIN"/>
    <property type="match status" value="1"/>
</dbReference>
<dbReference type="Proteomes" id="UP000751190">
    <property type="component" value="Unassembled WGS sequence"/>
</dbReference>
<dbReference type="InterPro" id="IPR027629">
    <property type="entry name" value="DevT-like"/>
</dbReference>
<evidence type="ECO:0000313" key="5">
    <source>
        <dbReference type="Proteomes" id="UP000751190"/>
    </source>
</evidence>
<gene>
    <name evidence="4" type="ORF">KFE25_003138</name>
</gene>
<keyword evidence="5" id="KW-1185">Reference proteome</keyword>
<keyword evidence="2" id="KW-0732">Signal</keyword>
<dbReference type="Gene3D" id="3.60.21.10">
    <property type="match status" value="1"/>
</dbReference>
<organism evidence="4 5">
    <name type="scientific">Diacronema lutheri</name>
    <name type="common">Unicellular marine alga</name>
    <name type="synonym">Monochrysis lutheri</name>
    <dbReference type="NCBI Taxonomy" id="2081491"/>
    <lineage>
        <taxon>Eukaryota</taxon>
        <taxon>Haptista</taxon>
        <taxon>Haptophyta</taxon>
        <taxon>Pavlovophyceae</taxon>
        <taxon>Pavlovales</taxon>
        <taxon>Pavlovaceae</taxon>
        <taxon>Diacronema</taxon>
    </lineage>
</organism>
<protein>
    <recommendedName>
        <fullName evidence="3">Calcineurin-like phosphoesterase domain-containing protein</fullName>
    </recommendedName>
</protein>
<dbReference type="AlphaFoldDB" id="A0A8J5X345"/>
<dbReference type="InterPro" id="IPR004843">
    <property type="entry name" value="Calcineurin-like_PHP"/>
</dbReference>
<feature type="signal peptide" evidence="2">
    <location>
        <begin position="1"/>
        <end position="26"/>
    </location>
</feature>
<evidence type="ECO:0000259" key="3">
    <source>
        <dbReference type="Pfam" id="PF00149"/>
    </source>
</evidence>
<feature type="compositionally biased region" description="Low complexity" evidence="1">
    <location>
        <begin position="438"/>
        <end position="455"/>
    </location>
</feature>
<feature type="domain" description="Calcineurin-like phosphoesterase" evidence="3">
    <location>
        <begin position="68"/>
        <end position="295"/>
    </location>
</feature>
<dbReference type="SUPFAM" id="SSF56300">
    <property type="entry name" value="Metallo-dependent phosphatases"/>
    <property type="match status" value="1"/>
</dbReference>
<feature type="compositionally biased region" description="Basic residues" evidence="1">
    <location>
        <begin position="456"/>
        <end position="466"/>
    </location>
</feature>
<dbReference type="GO" id="GO:0016787">
    <property type="term" value="F:hydrolase activity"/>
    <property type="evidence" value="ECO:0007669"/>
    <property type="project" value="InterPro"/>
</dbReference>
<feature type="compositionally biased region" description="Low complexity" evidence="1">
    <location>
        <begin position="498"/>
        <end position="536"/>
    </location>
</feature>